<dbReference type="InterPro" id="IPR017871">
    <property type="entry name" value="ABC_transporter-like_CS"/>
</dbReference>
<organism evidence="10 11">
    <name type="scientific">Filifactor villosus</name>
    <dbReference type="NCBI Taxonomy" id="29374"/>
    <lineage>
        <taxon>Bacteria</taxon>
        <taxon>Bacillati</taxon>
        <taxon>Bacillota</taxon>
        <taxon>Clostridia</taxon>
        <taxon>Peptostreptococcales</taxon>
        <taxon>Filifactoraceae</taxon>
        <taxon>Filifactor</taxon>
    </lineage>
</organism>
<keyword evidence="3" id="KW-0547">Nucleotide-binding</keyword>
<keyword evidence="2 7" id="KW-0812">Transmembrane</keyword>
<comment type="caution">
    <text evidence="10">The sequence shown here is derived from an EMBL/GenBank/DDBJ whole genome shotgun (WGS) entry which is preliminary data.</text>
</comment>
<dbReference type="SUPFAM" id="SSF90123">
    <property type="entry name" value="ABC transporter transmembrane region"/>
    <property type="match status" value="1"/>
</dbReference>
<proteinExistence type="predicted"/>
<comment type="subcellular location">
    <subcellularLocation>
        <location evidence="1">Cell membrane</location>
        <topology evidence="1">Multi-pass membrane protein</topology>
    </subcellularLocation>
</comment>
<dbReference type="Pfam" id="PF00005">
    <property type="entry name" value="ABC_tran"/>
    <property type="match status" value="1"/>
</dbReference>
<evidence type="ECO:0000256" key="7">
    <source>
        <dbReference type="SAM" id="Phobius"/>
    </source>
</evidence>
<keyword evidence="4 10" id="KW-0067">ATP-binding</keyword>
<dbReference type="Gene3D" id="1.20.1560.10">
    <property type="entry name" value="ABC transporter type 1, transmembrane domain"/>
    <property type="match status" value="1"/>
</dbReference>
<name>A0ABV9QIF9_9FIRM</name>
<dbReference type="InterPro" id="IPR003593">
    <property type="entry name" value="AAA+_ATPase"/>
</dbReference>
<reference evidence="11" key="1">
    <citation type="journal article" date="2019" name="Int. J. Syst. Evol. Microbiol.">
        <title>The Global Catalogue of Microorganisms (GCM) 10K type strain sequencing project: providing services to taxonomists for standard genome sequencing and annotation.</title>
        <authorList>
            <consortium name="The Broad Institute Genomics Platform"/>
            <consortium name="The Broad Institute Genome Sequencing Center for Infectious Disease"/>
            <person name="Wu L."/>
            <person name="Ma J."/>
        </authorList>
    </citation>
    <scope>NUCLEOTIDE SEQUENCE [LARGE SCALE GENOMIC DNA]</scope>
    <source>
        <strain evidence="11">CCUG 46385</strain>
    </source>
</reference>
<feature type="transmembrane region" description="Helical" evidence="7">
    <location>
        <begin position="274"/>
        <end position="298"/>
    </location>
</feature>
<dbReference type="InterPro" id="IPR039421">
    <property type="entry name" value="Type_1_exporter"/>
</dbReference>
<sequence length="575" mass="65502">MFKDIKRLIGEEDYKVFMKANRILVFDAVCHAFIYSMLFLILLDLVNKDVTRAKLLKYTLSMVVMIFIRYRFLNKGFYLAQAGGATVIAHLRIKMGDYIKKLNMGYFSKNNVGELTNILSNDLNDFEMLITHQTADLIKYFILTLYLALCLILFDPFLGGIQALTLVIIFPVSYLCSKKIKEVGLRSKQVRARMLARIMEYTRGIEVFKSYRMSGERFEKLSETLEQVKKESINVELAGVPYIVPMNILSLVMFPIVLYMGVNRYFEGEITLQRLTMFIIISLAFTNVEMAFSGCFVISRYFTLSIDKLLSVLDTPEIPYRDEDHAFENFDIEFKKVDFSYVEGKKVLSDVSFRARENEITALVGKSGSGKSTVMNLIARFFDVDGGEILIGGYDIRNVYADSLLKNMSIVFQDVYLIEDTIYENIRIGKQDATREEVLEAAKLAHCHEFVEKLEKGYDTPVHEGGTTLSGGERQRISIARAFLKNAPIILLDEATASLDVDNEYMVQESIRTLTKGKTVLVIAHRLNTIMDAHQILVFDEGRIIEGGSHRDLMDAGGTYASMFTTMSKAKEWSI</sequence>
<evidence type="ECO:0000256" key="3">
    <source>
        <dbReference type="ARBA" id="ARBA00022741"/>
    </source>
</evidence>
<evidence type="ECO:0000256" key="5">
    <source>
        <dbReference type="ARBA" id="ARBA00022989"/>
    </source>
</evidence>
<keyword evidence="5 7" id="KW-1133">Transmembrane helix</keyword>
<dbReference type="PANTHER" id="PTHR24221">
    <property type="entry name" value="ATP-BINDING CASSETTE SUB-FAMILY B"/>
    <property type="match status" value="1"/>
</dbReference>
<dbReference type="InterPro" id="IPR011527">
    <property type="entry name" value="ABC1_TM_dom"/>
</dbReference>
<dbReference type="Gene3D" id="3.40.50.300">
    <property type="entry name" value="P-loop containing nucleotide triphosphate hydrolases"/>
    <property type="match status" value="1"/>
</dbReference>
<protein>
    <submittedName>
        <fullName evidence="10">ABC transporter ATP-binding protein</fullName>
    </submittedName>
</protein>
<dbReference type="Proteomes" id="UP001595916">
    <property type="component" value="Unassembled WGS sequence"/>
</dbReference>
<keyword evidence="6 7" id="KW-0472">Membrane</keyword>
<feature type="domain" description="ABC transporter" evidence="8">
    <location>
        <begin position="332"/>
        <end position="566"/>
    </location>
</feature>
<feature type="domain" description="ABC transmembrane type-1" evidence="9">
    <location>
        <begin position="32"/>
        <end position="287"/>
    </location>
</feature>
<feature type="transmembrane region" description="Helical" evidence="7">
    <location>
        <begin position="160"/>
        <end position="177"/>
    </location>
</feature>
<feature type="transmembrane region" description="Helical" evidence="7">
    <location>
        <begin position="137"/>
        <end position="154"/>
    </location>
</feature>
<dbReference type="EMBL" id="JBHSHL010000003">
    <property type="protein sequence ID" value="MFC4803633.1"/>
    <property type="molecule type" value="Genomic_DNA"/>
</dbReference>
<dbReference type="InterPro" id="IPR003439">
    <property type="entry name" value="ABC_transporter-like_ATP-bd"/>
</dbReference>
<accession>A0ABV9QIF9</accession>
<dbReference type="PROSITE" id="PS00211">
    <property type="entry name" value="ABC_TRANSPORTER_1"/>
    <property type="match status" value="1"/>
</dbReference>
<evidence type="ECO:0000259" key="8">
    <source>
        <dbReference type="PROSITE" id="PS50893"/>
    </source>
</evidence>
<evidence type="ECO:0000259" key="9">
    <source>
        <dbReference type="PROSITE" id="PS50929"/>
    </source>
</evidence>
<evidence type="ECO:0000313" key="10">
    <source>
        <dbReference type="EMBL" id="MFC4803633.1"/>
    </source>
</evidence>
<dbReference type="SMART" id="SM00382">
    <property type="entry name" value="AAA"/>
    <property type="match status" value="1"/>
</dbReference>
<dbReference type="InterPro" id="IPR027417">
    <property type="entry name" value="P-loop_NTPase"/>
</dbReference>
<evidence type="ECO:0000256" key="4">
    <source>
        <dbReference type="ARBA" id="ARBA00022840"/>
    </source>
</evidence>
<dbReference type="PANTHER" id="PTHR24221:SF397">
    <property type="entry name" value="ABC TRANSPORTER, ATP-BINDING TRANSMEMBRANE PROTEIN"/>
    <property type="match status" value="1"/>
</dbReference>
<dbReference type="SUPFAM" id="SSF52540">
    <property type="entry name" value="P-loop containing nucleoside triphosphate hydrolases"/>
    <property type="match status" value="1"/>
</dbReference>
<feature type="transmembrane region" description="Helical" evidence="7">
    <location>
        <begin position="23"/>
        <end position="43"/>
    </location>
</feature>
<dbReference type="InterPro" id="IPR036640">
    <property type="entry name" value="ABC1_TM_sf"/>
</dbReference>
<feature type="transmembrane region" description="Helical" evidence="7">
    <location>
        <begin position="55"/>
        <end position="72"/>
    </location>
</feature>
<dbReference type="GO" id="GO:0005524">
    <property type="term" value="F:ATP binding"/>
    <property type="evidence" value="ECO:0007669"/>
    <property type="project" value="UniProtKB-KW"/>
</dbReference>
<gene>
    <name evidence="10" type="ORF">ACFO4R_00920</name>
</gene>
<dbReference type="Pfam" id="PF00664">
    <property type="entry name" value="ABC_membrane"/>
    <property type="match status" value="1"/>
</dbReference>
<evidence type="ECO:0000256" key="6">
    <source>
        <dbReference type="ARBA" id="ARBA00023136"/>
    </source>
</evidence>
<dbReference type="PROSITE" id="PS50893">
    <property type="entry name" value="ABC_TRANSPORTER_2"/>
    <property type="match status" value="1"/>
</dbReference>
<evidence type="ECO:0000256" key="2">
    <source>
        <dbReference type="ARBA" id="ARBA00022692"/>
    </source>
</evidence>
<keyword evidence="11" id="KW-1185">Reference proteome</keyword>
<dbReference type="PROSITE" id="PS50929">
    <property type="entry name" value="ABC_TM1F"/>
    <property type="match status" value="1"/>
</dbReference>
<feature type="transmembrane region" description="Helical" evidence="7">
    <location>
        <begin position="239"/>
        <end position="262"/>
    </location>
</feature>
<dbReference type="RefSeq" id="WP_379787078.1">
    <property type="nucleotide sequence ID" value="NZ_JBHSHL010000003.1"/>
</dbReference>
<evidence type="ECO:0000256" key="1">
    <source>
        <dbReference type="ARBA" id="ARBA00004651"/>
    </source>
</evidence>
<evidence type="ECO:0000313" key="11">
    <source>
        <dbReference type="Proteomes" id="UP001595916"/>
    </source>
</evidence>